<protein>
    <submittedName>
        <fullName evidence="1">Uncharacterized protein</fullName>
    </submittedName>
</protein>
<dbReference type="AlphaFoldDB" id="A0ABD5LU23"/>
<dbReference type="EMBL" id="JADQCH020000001">
    <property type="protein sequence ID" value="MEY2343572.1"/>
    <property type="molecule type" value="Genomic_DNA"/>
</dbReference>
<evidence type="ECO:0000313" key="1">
    <source>
        <dbReference type="EMBL" id="MEY2343572.1"/>
    </source>
</evidence>
<reference evidence="1" key="1">
    <citation type="submission" date="2021-05" db="EMBL/GenBank/DDBJ databases">
        <title>First report of NDM-5 and VEB-6 producing Proteus mirabilis isolated from blood of a sepsis patient in Kolkata, India.</title>
        <authorList>
            <person name="Halder G."/>
            <person name="Chaudhuri B."/>
            <person name="Dutta S."/>
        </authorList>
    </citation>
    <scope>NUCLEOTIDE SEQUENCE [LARGE SCALE GENOMIC DNA]</scope>
    <source>
        <strain evidence="1">7049</strain>
    </source>
</reference>
<name>A0ABD5LU23_PROMI</name>
<proteinExistence type="predicted"/>
<organism evidence="1">
    <name type="scientific">Proteus mirabilis</name>
    <dbReference type="NCBI Taxonomy" id="584"/>
    <lineage>
        <taxon>Bacteria</taxon>
        <taxon>Pseudomonadati</taxon>
        <taxon>Pseudomonadota</taxon>
        <taxon>Gammaproteobacteria</taxon>
        <taxon>Enterobacterales</taxon>
        <taxon>Morganellaceae</taxon>
        <taxon>Proteus</taxon>
    </lineage>
</organism>
<accession>A0ABD5LU23</accession>
<sequence>MQIVLWLSPINKLEAKSLTTPTTKESIQLGLNNQLIRSTATRFTFCGLRQTLRPMHFVLSNGDEEVKIIISSLGRIRACSQTIKAFSVC</sequence>
<comment type="caution">
    <text evidence="1">The sequence shown here is derived from an EMBL/GenBank/DDBJ whole genome shotgun (WGS) entry which is preliminary data.</text>
</comment>
<dbReference type="RefSeq" id="WP_407809985.1">
    <property type="nucleotide sequence ID" value="NZ_JBCGZI010000001.1"/>
</dbReference>
<gene>
    <name evidence="1" type="ORF">I3679_001740</name>
</gene>